<name>A0AAV6JPX9_9ERIC</name>
<comment type="caution">
    <text evidence="1">The sequence shown here is derived from an EMBL/GenBank/DDBJ whole genome shotgun (WGS) entry which is preliminary data.</text>
</comment>
<dbReference type="EMBL" id="JACTNZ010000006">
    <property type="protein sequence ID" value="KAG5543301.1"/>
    <property type="molecule type" value="Genomic_DNA"/>
</dbReference>
<evidence type="ECO:0000313" key="1">
    <source>
        <dbReference type="EMBL" id="KAG5543301.1"/>
    </source>
</evidence>
<accession>A0AAV6JPX9</accession>
<organism evidence="1 2">
    <name type="scientific">Rhododendron griersonianum</name>
    <dbReference type="NCBI Taxonomy" id="479676"/>
    <lineage>
        <taxon>Eukaryota</taxon>
        <taxon>Viridiplantae</taxon>
        <taxon>Streptophyta</taxon>
        <taxon>Embryophyta</taxon>
        <taxon>Tracheophyta</taxon>
        <taxon>Spermatophyta</taxon>
        <taxon>Magnoliopsida</taxon>
        <taxon>eudicotyledons</taxon>
        <taxon>Gunneridae</taxon>
        <taxon>Pentapetalae</taxon>
        <taxon>asterids</taxon>
        <taxon>Ericales</taxon>
        <taxon>Ericaceae</taxon>
        <taxon>Ericoideae</taxon>
        <taxon>Rhodoreae</taxon>
        <taxon>Rhododendron</taxon>
    </lineage>
</organism>
<evidence type="ECO:0000313" key="2">
    <source>
        <dbReference type="Proteomes" id="UP000823749"/>
    </source>
</evidence>
<dbReference type="SUPFAM" id="SSF56219">
    <property type="entry name" value="DNase I-like"/>
    <property type="match status" value="1"/>
</dbReference>
<dbReference type="Proteomes" id="UP000823749">
    <property type="component" value="Chromosome 6"/>
</dbReference>
<protein>
    <recommendedName>
        <fullName evidence="3">Endonuclease/exonuclease/phosphatase domain-containing protein</fullName>
    </recommendedName>
</protein>
<dbReference type="InterPro" id="IPR036691">
    <property type="entry name" value="Endo/exonu/phosph_ase_sf"/>
</dbReference>
<reference evidence="1 2" key="1">
    <citation type="submission" date="2020-08" db="EMBL/GenBank/DDBJ databases">
        <title>Plant Genome Project.</title>
        <authorList>
            <person name="Zhang R.-G."/>
        </authorList>
    </citation>
    <scope>NUCLEOTIDE SEQUENCE [LARGE SCALE GENOMIC DNA]</scope>
    <source>
        <strain evidence="1">WSP0</strain>
        <tissue evidence="1">Leaf</tissue>
    </source>
</reference>
<dbReference type="AlphaFoldDB" id="A0AAV6JPX9"/>
<gene>
    <name evidence="1" type="ORF">RHGRI_016135</name>
</gene>
<keyword evidence="2" id="KW-1185">Reference proteome</keyword>
<sequence length="351" mass="37805">MGEQVSVGVKYPWKPVKCLECHLFGHNADHCGSKPLGAKPQKSVWMVKSTEGAMAADSEVPSTVENGSSSAAAPVMVVPVSDVQAHVSVGKEVVFMDDLVSTPVASPRAPPMGVGQSTMIRGSNSFSALTLVNQEDLMIGEGEDEVTGLFDHPSSVLDPELDVPFVPAAKKTRGRGNAKAVPPGVLHNAEQGSVARILLAWDPQIFQVDLIFSSPQIIVVKVLMEDKHLFHVSCIYGHNSVLDRRRLWDDMRSLASIIGDTPWLQFGDFNVVKRLSERLEGGPPQGVLTRRVDPLGGSFPVDICFVEMNLEASRIDVSAVERTQHSLTSESVAATAVLCQKEKTATFSVAN</sequence>
<evidence type="ECO:0008006" key="3">
    <source>
        <dbReference type="Google" id="ProtNLM"/>
    </source>
</evidence>
<proteinExistence type="predicted"/>